<gene>
    <name evidence="1" type="ORF">AB1Y20_012843</name>
</gene>
<dbReference type="EMBL" id="JBGBPQ010000024">
    <property type="protein sequence ID" value="KAL1500174.1"/>
    <property type="molecule type" value="Genomic_DNA"/>
</dbReference>
<accession>A0AB34IL03</accession>
<sequence>MAEIQRRVQHALHYLSPTGHESRHWLEELACNQGALLNSSNLTSAILEQINKVVRVPLTHLLWDLEKNSALALLLSDEVRTNALDIWLQLFLPPDEVLGDAAAEVLNAHRVQLGLESCMLEFHYTNLQWVMSLEITRQLNLRRLELEDECKEPINAEGRRKWSIGKLDAVKRSVYSGLVKDDGLLRHFASHLAARASQTGNACTNEMASSSASGAVCAEAITMSDGKSFADDNKKCCEAEAAELEAQLISVAEVSTSPSALAPVAEAPSFQHPPTSPQLPHPPTVQTMLFSAQDLGAAVRAIGDAYATYAIYLETNGIDIETIVESFVGDDREVDLDALFKEGPKINQVHRSRLRRSLNGLLQLAATPSPPPYPPLSPSSLPLPSRLLSVLPQLSPSSPTNSELPVSHAEAAPESGIVKSDGIALNDAQLASLLEASFLHHRNAFFSDFVKILTEKVAQYTTSTRATEVISQVVQLALQFSTPDWHSFDLIVKSWKVEALLRHAVDLYLLVDFQEAPKIESPSNCEFALRLIEMAARTCLQSLGTSPSAAGLGAWLARTSRCINFALAMQAACDELSEDGDAATGKCPHLEKLKICRDLGANVVEPHEVGHKLLIDLCSSAVTVDKLADRLHELQLSNLKESQATAVEGFKYMLISRLLHDKESKQSGLESLCHCLQHNDVRQRGQVPAAVAIALTEALSCLGIMDFDPAAEEDGAKAPIFGEQLDRVLSESIRNATWQSSLVCSILQAEFFCRIDCCISDTKQFNTCCKSFEQAVRKLSSEIGKGLPAAICHAAYAKAFLQVVSNRMEIMKRKPTSSFEKSAMCVLRDELGDAMTKGPCAATPEIAHNLRVYLLKELRKSYGLPQIMHLCMEEYLGKQLPALKNMVCEAEDSIWASKLNFDPFAKLYVHREMRDQIQLAWDRTRRVSAGRQRLQGPLKLFIVRNLMLSSDEAGTAADRRANYPLSYEMCDPVTFEVNEAFPWAKDTELSAAEAEVIDKMLPSIVQVKHAYRLLLHMQELDKNTQLLAAHGTVQGTAISRPHSSGPRRMKLFGRG</sequence>
<keyword evidence="2" id="KW-1185">Reference proteome</keyword>
<name>A0AB34IL03_PRYPA</name>
<evidence type="ECO:0000313" key="1">
    <source>
        <dbReference type="EMBL" id="KAL1500174.1"/>
    </source>
</evidence>
<protein>
    <submittedName>
        <fullName evidence="1">Uncharacterized protein</fullName>
    </submittedName>
</protein>
<organism evidence="1 2">
    <name type="scientific">Prymnesium parvum</name>
    <name type="common">Toxic golden alga</name>
    <dbReference type="NCBI Taxonomy" id="97485"/>
    <lineage>
        <taxon>Eukaryota</taxon>
        <taxon>Haptista</taxon>
        <taxon>Haptophyta</taxon>
        <taxon>Prymnesiophyceae</taxon>
        <taxon>Prymnesiales</taxon>
        <taxon>Prymnesiaceae</taxon>
        <taxon>Prymnesium</taxon>
    </lineage>
</organism>
<reference evidence="1 2" key="1">
    <citation type="journal article" date="2024" name="Science">
        <title>Giant polyketide synthase enzymes in the biosynthesis of giant marine polyether toxins.</title>
        <authorList>
            <person name="Fallon T.R."/>
            <person name="Shende V.V."/>
            <person name="Wierzbicki I.H."/>
            <person name="Pendleton A.L."/>
            <person name="Watervoot N.F."/>
            <person name="Auber R.P."/>
            <person name="Gonzalez D.J."/>
            <person name="Wisecaver J.H."/>
            <person name="Moore B.S."/>
        </authorList>
    </citation>
    <scope>NUCLEOTIDE SEQUENCE [LARGE SCALE GENOMIC DNA]</scope>
    <source>
        <strain evidence="1 2">12B1</strain>
    </source>
</reference>
<comment type="caution">
    <text evidence="1">The sequence shown here is derived from an EMBL/GenBank/DDBJ whole genome shotgun (WGS) entry which is preliminary data.</text>
</comment>
<dbReference type="AlphaFoldDB" id="A0AB34IL03"/>
<dbReference type="Proteomes" id="UP001515480">
    <property type="component" value="Unassembled WGS sequence"/>
</dbReference>
<proteinExistence type="predicted"/>
<evidence type="ECO:0000313" key="2">
    <source>
        <dbReference type="Proteomes" id="UP001515480"/>
    </source>
</evidence>